<feature type="region of interest" description="Disordered" evidence="1">
    <location>
        <begin position="268"/>
        <end position="301"/>
    </location>
</feature>
<dbReference type="AlphaFoldDB" id="A0A7S1A4W8"/>
<evidence type="ECO:0000256" key="1">
    <source>
        <dbReference type="SAM" id="MobiDB-lite"/>
    </source>
</evidence>
<feature type="compositionally biased region" description="Basic and acidic residues" evidence="1">
    <location>
        <begin position="281"/>
        <end position="290"/>
    </location>
</feature>
<accession>A0A7S1A4W8</accession>
<reference evidence="2" key="1">
    <citation type="submission" date="2021-01" db="EMBL/GenBank/DDBJ databases">
        <authorList>
            <person name="Corre E."/>
            <person name="Pelletier E."/>
            <person name="Niang G."/>
            <person name="Scheremetjew M."/>
            <person name="Finn R."/>
            <person name="Kale V."/>
            <person name="Holt S."/>
            <person name="Cochrane G."/>
            <person name="Meng A."/>
            <person name="Brown T."/>
            <person name="Cohen L."/>
        </authorList>
    </citation>
    <scope>NUCLEOTIDE SEQUENCE</scope>
</reference>
<gene>
    <name evidence="2" type="ORF">NSCI0253_LOCUS16826</name>
</gene>
<dbReference type="EMBL" id="HBFQ01023883">
    <property type="protein sequence ID" value="CAD8842478.1"/>
    <property type="molecule type" value="Transcribed_RNA"/>
</dbReference>
<proteinExistence type="predicted"/>
<name>A0A7S1A4W8_NOCSC</name>
<evidence type="ECO:0000313" key="2">
    <source>
        <dbReference type="EMBL" id="CAD8842478.1"/>
    </source>
</evidence>
<sequence>MNRSSLKPPTCHPRTRRDREAKRWKWAEKAQPTLEKCTHNGAVFTLNGGDSSDDEPCTNRASSMGTHGLDLESLFEFDTGTLVQFAGRACGRDPDPFWNCSDSEDDRPECAEVVERLMKENERKDKQIEVLKRTVCELLLWRSAQASFQLPFAEVVAVADSQEAVSGDVVMGQMRADAPEFVSLGLHDDGTVMSTGQLQPCVPESTSEGVTQASAPGHTGHLRADAPEFVSLGILSLASEPVEKPADNPPKLLAQKTQQHWPISLQSVKAEARGKATSSWKEWKSERKGDVQGVQKKLKGA</sequence>
<organism evidence="2">
    <name type="scientific">Noctiluca scintillans</name>
    <name type="common">Sea sparkle</name>
    <name type="synonym">Red tide dinoflagellate</name>
    <dbReference type="NCBI Taxonomy" id="2966"/>
    <lineage>
        <taxon>Eukaryota</taxon>
        <taxon>Sar</taxon>
        <taxon>Alveolata</taxon>
        <taxon>Dinophyceae</taxon>
        <taxon>Noctilucales</taxon>
        <taxon>Noctilucaceae</taxon>
        <taxon>Noctiluca</taxon>
    </lineage>
</organism>
<feature type="region of interest" description="Disordered" evidence="1">
    <location>
        <begin position="1"/>
        <end position="25"/>
    </location>
</feature>
<protein>
    <submittedName>
        <fullName evidence="2">Uncharacterized protein</fullName>
    </submittedName>
</protein>